<protein>
    <submittedName>
        <fullName evidence="1">Uncharacterized protein</fullName>
    </submittedName>
</protein>
<reference evidence="1 2" key="1">
    <citation type="submission" date="2021-08" db="EMBL/GenBank/DDBJ databases">
        <title>Draft Genome Sequence of Phanerochaete sordida strain YK-624.</title>
        <authorList>
            <person name="Mori T."/>
            <person name="Dohra H."/>
            <person name="Suzuki T."/>
            <person name="Kawagishi H."/>
            <person name="Hirai H."/>
        </authorList>
    </citation>
    <scope>NUCLEOTIDE SEQUENCE [LARGE SCALE GENOMIC DNA]</scope>
    <source>
        <strain evidence="1 2">YK-624</strain>
    </source>
</reference>
<accession>A0A9P3LCS3</accession>
<proteinExistence type="predicted"/>
<dbReference type="EMBL" id="BPQB01000014">
    <property type="protein sequence ID" value="GJE89874.1"/>
    <property type="molecule type" value="Genomic_DNA"/>
</dbReference>
<evidence type="ECO:0000313" key="1">
    <source>
        <dbReference type="EMBL" id="GJE89874.1"/>
    </source>
</evidence>
<sequence>MIDGGPGRTGLLREYLDLAPIVVLHQFDSLRPYLPTKPRLWSWVQKKVRRGKGKGNGSSENVSGLRVLRATLTALGPIKPLVEKCRHDEIIPRMSSRTAIQTSQISGERAPPRAPSLTAFISLLNMAHIRARLPPSPIMRHVQTVYASHDHGYHHAYATLYETKACPHFAVRSWRPLSHSYFHIRIVPEACIT</sequence>
<dbReference type="AlphaFoldDB" id="A0A9P3LCS3"/>
<dbReference type="Proteomes" id="UP000703269">
    <property type="component" value="Unassembled WGS sequence"/>
</dbReference>
<gene>
    <name evidence="1" type="ORF">PsYK624_059850</name>
</gene>
<organism evidence="1 2">
    <name type="scientific">Phanerochaete sordida</name>
    <dbReference type="NCBI Taxonomy" id="48140"/>
    <lineage>
        <taxon>Eukaryota</taxon>
        <taxon>Fungi</taxon>
        <taxon>Dikarya</taxon>
        <taxon>Basidiomycota</taxon>
        <taxon>Agaricomycotina</taxon>
        <taxon>Agaricomycetes</taxon>
        <taxon>Polyporales</taxon>
        <taxon>Phanerochaetaceae</taxon>
        <taxon>Phanerochaete</taxon>
    </lineage>
</organism>
<name>A0A9P3LCS3_9APHY</name>
<keyword evidence="2" id="KW-1185">Reference proteome</keyword>
<evidence type="ECO:0000313" key="2">
    <source>
        <dbReference type="Proteomes" id="UP000703269"/>
    </source>
</evidence>
<comment type="caution">
    <text evidence="1">The sequence shown here is derived from an EMBL/GenBank/DDBJ whole genome shotgun (WGS) entry which is preliminary data.</text>
</comment>